<name>A0A2X1CJ07_BREDI</name>
<evidence type="ECO:0000313" key="2">
    <source>
        <dbReference type="Proteomes" id="UP000250358"/>
    </source>
</evidence>
<sequence length="46" mass="5144">MHTTTVDVSGFSTPLDSLVIEKHLRGLKGVLEARRQLRLGDRDDPI</sequence>
<dbReference type="RefSeq" id="WP_252865800.1">
    <property type="nucleotide sequence ID" value="NZ_UAQM01000047.1"/>
</dbReference>
<dbReference type="AlphaFoldDB" id="A0A2X1CJ07"/>
<organism evidence="1 2">
    <name type="scientific">Brevundimonas diminuta</name>
    <name type="common">Pseudomonas diminuta</name>
    <dbReference type="NCBI Taxonomy" id="293"/>
    <lineage>
        <taxon>Bacteria</taxon>
        <taxon>Pseudomonadati</taxon>
        <taxon>Pseudomonadota</taxon>
        <taxon>Alphaproteobacteria</taxon>
        <taxon>Caulobacterales</taxon>
        <taxon>Caulobacteraceae</taxon>
        <taxon>Brevundimonas</taxon>
    </lineage>
</organism>
<gene>
    <name evidence="1" type="ORF">NCTC11165_02914</name>
</gene>
<proteinExistence type="predicted"/>
<dbReference type="EMBL" id="UAQM01000047">
    <property type="protein sequence ID" value="SPU46576.1"/>
    <property type="molecule type" value="Genomic_DNA"/>
</dbReference>
<reference evidence="1 2" key="1">
    <citation type="submission" date="2018-06" db="EMBL/GenBank/DDBJ databases">
        <authorList>
            <consortium name="Pathogen Informatics"/>
            <person name="Doyle S."/>
        </authorList>
    </citation>
    <scope>NUCLEOTIDE SEQUENCE [LARGE SCALE GENOMIC DNA]</scope>
    <source>
        <strain evidence="1 2">NCTC11165</strain>
    </source>
</reference>
<evidence type="ECO:0000313" key="1">
    <source>
        <dbReference type="EMBL" id="SPU46576.1"/>
    </source>
</evidence>
<dbReference type="Proteomes" id="UP000250358">
    <property type="component" value="Unassembled WGS sequence"/>
</dbReference>
<accession>A0A2X1CJ07</accession>
<protein>
    <submittedName>
        <fullName evidence="1">Uncharacterized protein</fullName>
    </submittedName>
</protein>